<evidence type="ECO:0008006" key="3">
    <source>
        <dbReference type="Google" id="ProtNLM"/>
    </source>
</evidence>
<protein>
    <recommendedName>
        <fullName evidence="3">DUF3077 domain-containing protein</fullName>
    </recommendedName>
</protein>
<dbReference type="Proteomes" id="UP000198982">
    <property type="component" value="Unassembled WGS sequence"/>
</dbReference>
<reference evidence="2" key="1">
    <citation type="submission" date="2016-10" db="EMBL/GenBank/DDBJ databases">
        <authorList>
            <person name="Varghese N."/>
            <person name="Submissions S."/>
        </authorList>
    </citation>
    <scope>NUCLEOTIDE SEQUENCE [LARGE SCALE GENOMIC DNA]</scope>
    <source>
        <strain evidence="2">DSM 9751</strain>
    </source>
</reference>
<dbReference type="Pfam" id="PF11275">
    <property type="entry name" value="DUF3077"/>
    <property type="match status" value="1"/>
</dbReference>
<dbReference type="InterPro" id="IPR021427">
    <property type="entry name" value="DUF3077"/>
</dbReference>
<proteinExistence type="predicted"/>
<dbReference type="AlphaFoldDB" id="A0A1H4JWX5"/>
<gene>
    <name evidence="1" type="ORF">SAMN05216178_0845</name>
</gene>
<dbReference type="RefSeq" id="WP_092310243.1">
    <property type="nucleotide sequence ID" value="NZ_FNTJ01000001.1"/>
</dbReference>
<dbReference type="EMBL" id="FNTJ01000001">
    <property type="protein sequence ID" value="SEB50804.1"/>
    <property type="molecule type" value="Genomic_DNA"/>
</dbReference>
<keyword evidence="2" id="KW-1185">Reference proteome</keyword>
<accession>A0A1H4JWX5</accession>
<organism evidence="1 2">
    <name type="scientific">Pseudomonas saponiphila</name>
    <dbReference type="NCBI Taxonomy" id="556534"/>
    <lineage>
        <taxon>Bacteria</taxon>
        <taxon>Pseudomonadati</taxon>
        <taxon>Pseudomonadota</taxon>
        <taxon>Gammaproteobacteria</taxon>
        <taxon>Pseudomonadales</taxon>
        <taxon>Pseudomonadaceae</taxon>
        <taxon>Pseudomonas</taxon>
    </lineage>
</organism>
<evidence type="ECO:0000313" key="2">
    <source>
        <dbReference type="Proteomes" id="UP000198982"/>
    </source>
</evidence>
<evidence type="ECO:0000313" key="1">
    <source>
        <dbReference type="EMBL" id="SEB50804.1"/>
    </source>
</evidence>
<sequence length="88" mass="9772">MTTQSPLTTLGEIRFSQCGEHLRPLFRVNADVPISDALEHASALLHLAKQFTLEAAMEPRCDRYAWAAHYLAEMGKALMDDVRATLSA</sequence>
<name>A0A1H4JWX5_9PSED</name>